<keyword evidence="3" id="KW-1133">Transmembrane helix</keyword>
<feature type="domain" description="VWFA" evidence="4">
    <location>
        <begin position="99"/>
        <end position="306"/>
    </location>
</feature>
<dbReference type="PANTHER" id="PTHR22550">
    <property type="entry name" value="SPORE GERMINATION PROTEIN"/>
    <property type="match status" value="1"/>
</dbReference>
<evidence type="ECO:0000259" key="4">
    <source>
        <dbReference type="SMART" id="SM00327"/>
    </source>
</evidence>
<organism evidence="5 6">
    <name type="scientific">Roseivirga pacifica</name>
    <dbReference type="NCBI Taxonomy" id="1267423"/>
    <lineage>
        <taxon>Bacteria</taxon>
        <taxon>Pseudomonadati</taxon>
        <taxon>Bacteroidota</taxon>
        <taxon>Cytophagia</taxon>
        <taxon>Cytophagales</taxon>
        <taxon>Roseivirgaceae</taxon>
        <taxon>Roseivirga</taxon>
    </lineage>
</organism>
<feature type="transmembrane region" description="Helical" evidence="3">
    <location>
        <begin position="20"/>
        <end position="38"/>
    </location>
</feature>
<evidence type="ECO:0000313" key="6">
    <source>
        <dbReference type="Proteomes" id="UP000199437"/>
    </source>
</evidence>
<evidence type="ECO:0000256" key="2">
    <source>
        <dbReference type="SAM" id="MobiDB-lite"/>
    </source>
</evidence>
<protein>
    <submittedName>
        <fullName evidence="5">Ca-activated chloride channel family protein</fullName>
    </submittedName>
</protein>
<dbReference type="InterPro" id="IPR050768">
    <property type="entry name" value="UPF0353/GerABKA_families"/>
</dbReference>
<dbReference type="InterPro" id="IPR002035">
    <property type="entry name" value="VWF_A"/>
</dbReference>
<dbReference type="OrthoDB" id="9807628at2"/>
<feature type="region of interest" description="Disordered" evidence="2">
    <location>
        <begin position="432"/>
        <end position="523"/>
    </location>
</feature>
<dbReference type="STRING" id="1267423.SAMN05216290_0129"/>
<dbReference type="Gene3D" id="3.40.50.410">
    <property type="entry name" value="von Willebrand factor, type A domain"/>
    <property type="match status" value="1"/>
</dbReference>
<dbReference type="Gene3D" id="1.25.40.10">
    <property type="entry name" value="Tetratricopeptide repeat domain"/>
    <property type="match status" value="1"/>
</dbReference>
<dbReference type="InterPro" id="IPR019734">
    <property type="entry name" value="TPR_rpt"/>
</dbReference>
<dbReference type="SMART" id="SM00327">
    <property type="entry name" value="VWA"/>
    <property type="match status" value="1"/>
</dbReference>
<accession>A0A1I0M7R3</accession>
<evidence type="ECO:0000256" key="1">
    <source>
        <dbReference type="PROSITE-ProRule" id="PRU00339"/>
    </source>
</evidence>
<feature type="transmembrane region" description="Helical" evidence="3">
    <location>
        <begin position="66"/>
        <end position="88"/>
    </location>
</feature>
<reference evidence="6" key="1">
    <citation type="submission" date="2016-10" db="EMBL/GenBank/DDBJ databases">
        <authorList>
            <person name="Varghese N."/>
            <person name="Submissions S."/>
        </authorList>
    </citation>
    <scope>NUCLEOTIDE SEQUENCE [LARGE SCALE GENOMIC DNA]</scope>
    <source>
        <strain evidence="6">CGMCC 1.12402</strain>
    </source>
</reference>
<name>A0A1I0M7R3_9BACT</name>
<dbReference type="Pfam" id="PF13181">
    <property type="entry name" value="TPR_8"/>
    <property type="match status" value="2"/>
</dbReference>
<evidence type="ECO:0000313" key="5">
    <source>
        <dbReference type="EMBL" id="SEV84148.1"/>
    </source>
</evidence>
<sequence>MFKDLFPVVWSDFHFLRPMFLWLFIPVAIVVVLSLFGGKEQVKWKKHIAPHLRPFMINKGSGRTRALMQGLLIFGLVLGVMGLSGPTWKRVEEPAKQLETPLVILLDLSQSMLIEDIQPSRLQRAKFKLTDFLEANPGARVGLIAFAGTAHTVVPLTRDYDIIKSHIESLSPSIMPVAGQNQREALELADSVMSVTDAPGTIVLFADDFTQDDFTLYQNYLTSHEHNMEIMPMNTPSGGEVPNPEGGEVIHSQLNTDVLSRFASLERVRVNALTLDDSDVRLIATKVQQNLKFTEKGDEKEDEWRDAGVLFIWPVALIMLLWFRRGWVVYSLVIMAFTSSCSNNGAFSDWWYTKDYQGQQAMDSGDFDTAAALFQDPLRKGVAYFKAGNYDEAIKAFNQDTSAMGAYNLGLAYYQSGDYLSAQMAFGEAAEMDPENELAKQGQEQAEHLAGTNSSADPKEAEETPEEGPENNKQNDSMEDLSGGGQEATKEDMEKERLEETVATDIMKAKELDEVPDDLGASSPQQQNFKVLLQQIDDDPALFLQKKFEYQIKKRNQKQKGNEN</sequence>
<dbReference type="PROSITE" id="PS50005">
    <property type="entry name" value="TPR"/>
    <property type="match status" value="1"/>
</dbReference>
<keyword evidence="1" id="KW-0802">TPR repeat</keyword>
<dbReference type="AlphaFoldDB" id="A0A1I0M7R3"/>
<dbReference type="SUPFAM" id="SSF48452">
    <property type="entry name" value="TPR-like"/>
    <property type="match status" value="1"/>
</dbReference>
<proteinExistence type="predicted"/>
<dbReference type="InterPro" id="IPR036465">
    <property type="entry name" value="vWFA_dom_sf"/>
</dbReference>
<feature type="repeat" description="TPR" evidence="1">
    <location>
        <begin position="403"/>
        <end position="436"/>
    </location>
</feature>
<dbReference type="EMBL" id="FOIR01000001">
    <property type="protein sequence ID" value="SEV84148.1"/>
    <property type="molecule type" value="Genomic_DNA"/>
</dbReference>
<gene>
    <name evidence="5" type="ORF">SAMN05216290_0129</name>
</gene>
<dbReference type="InterPro" id="IPR011990">
    <property type="entry name" value="TPR-like_helical_dom_sf"/>
</dbReference>
<dbReference type="PANTHER" id="PTHR22550:SF14">
    <property type="entry name" value="VWFA DOMAIN-CONTAINING PROTEIN"/>
    <property type="match status" value="1"/>
</dbReference>
<feature type="compositionally biased region" description="Basic and acidic residues" evidence="2">
    <location>
        <begin position="488"/>
        <end position="500"/>
    </location>
</feature>
<evidence type="ECO:0000256" key="3">
    <source>
        <dbReference type="SAM" id="Phobius"/>
    </source>
</evidence>
<dbReference type="SUPFAM" id="SSF53300">
    <property type="entry name" value="vWA-like"/>
    <property type="match status" value="1"/>
</dbReference>
<keyword evidence="3" id="KW-0812">Transmembrane</keyword>
<keyword evidence="6" id="KW-1185">Reference proteome</keyword>
<dbReference type="Pfam" id="PF13519">
    <property type="entry name" value="VWA_2"/>
    <property type="match status" value="1"/>
</dbReference>
<dbReference type="Proteomes" id="UP000199437">
    <property type="component" value="Unassembled WGS sequence"/>
</dbReference>
<keyword evidence="3" id="KW-0472">Membrane</keyword>